<keyword evidence="3" id="KW-1185">Reference proteome</keyword>
<keyword evidence="1" id="KW-0732">Signal</keyword>
<feature type="signal peptide" evidence="1">
    <location>
        <begin position="1"/>
        <end position="20"/>
    </location>
</feature>
<dbReference type="EMBL" id="JAKLMC020000006">
    <property type="protein sequence ID" value="KAK5955739.1"/>
    <property type="molecule type" value="Genomic_DNA"/>
</dbReference>
<feature type="chain" id="PRO_5042895033" evidence="1">
    <location>
        <begin position="21"/>
        <end position="98"/>
    </location>
</feature>
<evidence type="ECO:0000256" key="1">
    <source>
        <dbReference type="SAM" id="SignalP"/>
    </source>
</evidence>
<sequence>MRITIALSALLLSLTATVMASSPICSPKKFEGLDGNLLQCGENYLTAKFCQDNCVCDRNSAMGITCGTKGLSCGKTQIESACKQQGSCVCLQPLPSKG</sequence>
<dbReference type="AlphaFoldDB" id="A0AAN8EH74"/>
<gene>
    <name evidence="2" type="ORF">OHC33_003380</name>
</gene>
<accession>A0AAN8EH74</accession>
<evidence type="ECO:0000313" key="3">
    <source>
        <dbReference type="Proteomes" id="UP001316803"/>
    </source>
</evidence>
<proteinExistence type="predicted"/>
<dbReference type="Proteomes" id="UP001316803">
    <property type="component" value="Unassembled WGS sequence"/>
</dbReference>
<name>A0AAN8EH74_9EURO</name>
<reference evidence="2 3" key="1">
    <citation type="submission" date="2022-12" db="EMBL/GenBank/DDBJ databases">
        <title>Genomic features and morphological characterization of a novel Knufia sp. strain isolated from spacecraft assembly facility.</title>
        <authorList>
            <person name="Teixeira M."/>
            <person name="Chander A.M."/>
            <person name="Stajich J.E."/>
            <person name="Venkateswaran K."/>
        </authorList>
    </citation>
    <scope>NUCLEOTIDE SEQUENCE [LARGE SCALE GENOMIC DNA]</scope>
    <source>
        <strain evidence="2 3">FJI-L2-BK-P2</strain>
    </source>
</reference>
<comment type="caution">
    <text evidence="2">The sequence shown here is derived from an EMBL/GenBank/DDBJ whole genome shotgun (WGS) entry which is preliminary data.</text>
</comment>
<protein>
    <submittedName>
        <fullName evidence="2">Uncharacterized protein</fullName>
    </submittedName>
</protein>
<evidence type="ECO:0000313" key="2">
    <source>
        <dbReference type="EMBL" id="KAK5955739.1"/>
    </source>
</evidence>
<organism evidence="2 3">
    <name type="scientific">Knufia fluminis</name>
    <dbReference type="NCBI Taxonomy" id="191047"/>
    <lineage>
        <taxon>Eukaryota</taxon>
        <taxon>Fungi</taxon>
        <taxon>Dikarya</taxon>
        <taxon>Ascomycota</taxon>
        <taxon>Pezizomycotina</taxon>
        <taxon>Eurotiomycetes</taxon>
        <taxon>Chaetothyriomycetidae</taxon>
        <taxon>Chaetothyriales</taxon>
        <taxon>Trichomeriaceae</taxon>
        <taxon>Knufia</taxon>
    </lineage>
</organism>